<keyword evidence="3" id="KW-1185">Reference proteome</keyword>
<dbReference type="PANTHER" id="PTHR12110:SF52">
    <property type="entry name" value="XYLOSE ISOMERASE"/>
    <property type="match status" value="1"/>
</dbReference>
<dbReference type="Gene3D" id="3.20.20.150">
    <property type="entry name" value="Divalent-metal-dependent TIM barrel enzymes"/>
    <property type="match status" value="1"/>
</dbReference>
<dbReference type="EMBL" id="JAUTXY010000007">
    <property type="protein sequence ID" value="MEE2059185.1"/>
    <property type="molecule type" value="Genomic_DNA"/>
</dbReference>
<name>A0ABU7LCE0_9NOCA</name>
<evidence type="ECO:0000313" key="3">
    <source>
        <dbReference type="Proteomes" id="UP001336020"/>
    </source>
</evidence>
<sequence length="268" mass="28920">MHEKISVSGLCFPAHDLTATLSQLDSIEARRTTLLAAKVSERGWNAGLERVRSSGVSVTALIESPFQLADERTWVGARSRMIDTLDAADALGASAVYMPTGPHISARWGECAAAFVEAAQPVLDHARRLGVRLAIEPTNWLYADLSFVHSVHDALALFELCDVGVCIDLFHVWTEAHFQENLEWAGERIVLVQVSDYILGDRSLPGRAVPGDGGIPITDLLASTLTAGYEGVFDIELSGPRVDAEGQAAAARRAMTWLDEAISKASIL</sequence>
<comment type="caution">
    <text evidence="2">The sequence shown here is derived from an EMBL/GenBank/DDBJ whole genome shotgun (WGS) entry which is preliminary data.</text>
</comment>
<organism evidence="2 3">
    <name type="scientific">Rhodococcus artemisiae</name>
    <dbReference type="NCBI Taxonomy" id="714159"/>
    <lineage>
        <taxon>Bacteria</taxon>
        <taxon>Bacillati</taxon>
        <taxon>Actinomycetota</taxon>
        <taxon>Actinomycetes</taxon>
        <taxon>Mycobacteriales</taxon>
        <taxon>Nocardiaceae</taxon>
        <taxon>Rhodococcus</taxon>
    </lineage>
</organism>
<dbReference type="InterPro" id="IPR050312">
    <property type="entry name" value="IolE/XylAMocC-like"/>
</dbReference>
<evidence type="ECO:0000313" key="2">
    <source>
        <dbReference type="EMBL" id="MEE2059185.1"/>
    </source>
</evidence>
<proteinExistence type="predicted"/>
<dbReference type="SUPFAM" id="SSF51658">
    <property type="entry name" value="Xylose isomerase-like"/>
    <property type="match status" value="1"/>
</dbReference>
<keyword evidence="2" id="KW-0413">Isomerase</keyword>
<dbReference type="GO" id="GO:0016853">
    <property type="term" value="F:isomerase activity"/>
    <property type="evidence" value="ECO:0007669"/>
    <property type="project" value="UniProtKB-KW"/>
</dbReference>
<dbReference type="InterPro" id="IPR036237">
    <property type="entry name" value="Xyl_isomerase-like_sf"/>
</dbReference>
<dbReference type="RefSeq" id="WP_330134430.1">
    <property type="nucleotide sequence ID" value="NZ_JAUTXY010000007.1"/>
</dbReference>
<gene>
    <name evidence="2" type="ORF">Q7514_16825</name>
</gene>
<accession>A0ABU7LCE0</accession>
<reference evidence="2 3" key="1">
    <citation type="submission" date="2023-07" db="EMBL/GenBank/DDBJ databases">
        <authorList>
            <person name="Girao M."/>
            <person name="Carvalho M.F."/>
        </authorList>
    </citation>
    <scope>NUCLEOTIDE SEQUENCE [LARGE SCALE GENOMIC DNA]</scope>
    <source>
        <strain evidence="2 3">YIM65754</strain>
    </source>
</reference>
<dbReference type="InterPro" id="IPR013022">
    <property type="entry name" value="Xyl_isomerase-like_TIM-brl"/>
</dbReference>
<dbReference type="PANTHER" id="PTHR12110">
    <property type="entry name" value="HYDROXYPYRUVATE ISOMERASE"/>
    <property type="match status" value="1"/>
</dbReference>
<dbReference type="Pfam" id="PF01261">
    <property type="entry name" value="AP_endonuc_2"/>
    <property type="match status" value="1"/>
</dbReference>
<evidence type="ECO:0000259" key="1">
    <source>
        <dbReference type="Pfam" id="PF01261"/>
    </source>
</evidence>
<dbReference type="Proteomes" id="UP001336020">
    <property type="component" value="Unassembled WGS sequence"/>
</dbReference>
<feature type="domain" description="Xylose isomerase-like TIM barrel" evidence="1">
    <location>
        <begin position="36"/>
        <end position="260"/>
    </location>
</feature>
<protein>
    <submittedName>
        <fullName evidence="2">Sugar phosphate isomerase/epimerase family protein</fullName>
    </submittedName>
</protein>